<feature type="compositionally biased region" description="Basic and acidic residues" evidence="3">
    <location>
        <begin position="223"/>
        <end position="233"/>
    </location>
</feature>
<feature type="compositionally biased region" description="Low complexity" evidence="3">
    <location>
        <begin position="256"/>
        <end position="266"/>
    </location>
</feature>
<dbReference type="PATRIC" id="fig|1360.106.peg.740"/>
<feature type="domain" description="Peptidoglycan hydrolase PcsB coiled-coil" evidence="5">
    <location>
        <begin position="91"/>
        <end position="164"/>
    </location>
</feature>
<feature type="chain" id="PRO_5006891488" evidence="4">
    <location>
        <begin position="29"/>
        <end position="273"/>
    </location>
</feature>
<dbReference type="Proteomes" id="UP000054230">
    <property type="component" value="Unassembled WGS sequence"/>
</dbReference>
<reference evidence="7" key="1">
    <citation type="submission" date="2015-10" db="EMBL/GenBank/DDBJ databases">
        <title>Draft Genome Sequences of 11 Lactococcus lactis subspecies cremoris strains.</title>
        <authorList>
            <person name="Wels M."/>
            <person name="Backus L."/>
            <person name="Boekhorst J."/>
            <person name="Dijkstra A."/>
            <person name="Beerthuizen M."/>
            <person name="Kelly W."/>
            <person name="Siezen R."/>
            <person name="Bachmann H."/>
            <person name="Van Hijum S."/>
        </authorList>
    </citation>
    <scope>NUCLEOTIDE SEQUENCE [LARGE SCALE GENOMIC DNA]</scope>
    <source>
        <strain evidence="7">LMG8520</strain>
    </source>
</reference>
<dbReference type="RefSeq" id="WP_237671055.1">
    <property type="nucleotide sequence ID" value="NZ_LKLP01000021.1"/>
</dbReference>
<organism evidence="6 7">
    <name type="scientific">Lactococcus lactis subsp. lactis</name>
    <name type="common">Streptococcus lactis</name>
    <dbReference type="NCBI Taxonomy" id="1360"/>
    <lineage>
        <taxon>Bacteria</taxon>
        <taxon>Bacillati</taxon>
        <taxon>Bacillota</taxon>
        <taxon>Bacilli</taxon>
        <taxon>Lactobacillales</taxon>
        <taxon>Streptococcaceae</taxon>
        <taxon>Lactococcus</taxon>
    </lineage>
</organism>
<feature type="compositionally biased region" description="Low complexity" evidence="3">
    <location>
        <begin position="237"/>
        <end position="248"/>
    </location>
</feature>
<dbReference type="InterPro" id="IPR057309">
    <property type="entry name" value="PcsB_CC"/>
</dbReference>
<dbReference type="Pfam" id="PF24568">
    <property type="entry name" value="CC_PcsB"/>
    <property type="match status" value="1"/>
</dbReference>
<feature type="region of interest" description="Disordered" evidence="3">
    <location>
        <begin position="215"/>
        <end position="273"/>
    </location>
</feature>
<accession>A0A0V8DK84</accession>
<dbReference type="GO" id="GO:0016787">
    <property type="term" value="F:hydrolase activity"/>
    <property type="evidence" value="ECO:0007669"/>
    <property type="project" value="UniProtKB-KW"/>
</dbReference>
<dbReference type="EMBL" id="LKLP01000021">
    <property type="protein sequence ID" value="KSU13940.1"/>
    <property type="molecule type" value="Genomic_DNA"/>
</dbReference>
<gene>
    <name evidence="6" type="ORF">LMG8520_0399</name>
</gene>
<proteinExistence type="predicted"/>
<keyword evidence="1 4" id="KW-0732">Signal</keyword>
<comment type="caution">
    <text evidence="6">The sequence shown here is derived from an EMBL/GenBank/DDBJ whole genome shotgun (WGS) entry which is preliminary data.</text>
</comment>
<feature type="coiled-coil region" evidence="2">
    <location>
        <begin position="62"/>
        <end position="114"/>
    </location>
</feature>
<keyword evidence="6" id="KW-0378">Hydrolase</keyword>
<feature type="signal peptide" evidence="4">
    <location>
        <begin position="1"/>
        <end position="28"/>
    </location>
</feature>
<protein>
    <submittedName>
        <fullName evidence="6">Secreted antigen GbpB/SagA/PcsB putative peptidoglycan hydrolase</fullName>
    </submittedName>
</protein>
<evidence type="ECO:0000313" key="7">
    <source>
        <dbReference type="Proteomes" id="UP000054230"/>
    </source>
</evidence>
<dbReference type="Gene3D" id="6.10.250.3150">
    <property type="match status" value="1"/>
</dbReference>
<evidence type="ECO:0000256" key="1">
    <source>
        <dbReference type="ARBA" id="ARBA00022729"/>
    </source>
</evidence>
<evidence type="ECO:0000259" key="5">
    <source>
        <dbReference type="Pfam" id="PF24568"/>
    </source>
</evidence>
<evidence type="ECO:0000256" key="2">
    <source>
        <dbReference type="SAM" id="Coils"/>
    </source>
</evidence>
<evidence type="ECO:0000256" key="4">
    <source>
        <dbReference type="SAM" id="SignalP"/>
    </source>
</evidence>
<evidence type="ECO:0000313" key="6">
    <source>
        <dbReference type="EMBL" id="KSU13940.1"/>
    </source>
</evidence>
<keyword evidence="2" id="KW-0175">Coiled coil</keyword>
<name>A0A0V8DK84_LACLL</name>
<evidence type="ECO:0000256" key="3">
    <source>
        <dbReference type="SAM" id="MobiDB-lite"/>
    </source>
</evidence>
<dbReference type="AlphaFoldDB" id="A0A0V8DK84"/>
<sequence>MMKKNILSAILMSTVILSAVAPISGVNADTNSDIAKQDATISSAQSAQAQAQTQVDSIQSKIGSIQAKQADLKNKMEKLKVEGKKLNTQVSTLRQNINERNSSLQAQARSAQVNSSTTGYLDAVVNSKSLSDAIQKVTAMATVTSANKNMLDQQQRDIKSVQDKLAENQKNDGIMVAAQNDLTKQTKDLAGQEAQLKVAQLNYQLTITTAQDKKQELQAQKAAAEKAATEQDNKTNAAAEAVAKANAAPIIQMPKTTASSSVSTASAEDKTIS</sequence>